<dbReference type="GO" id="GO:0045944">
    <property type="term" value="P:positive regulation of transcription by RNA polymerase II"/>
    <property type="evidence" value="ECO:0007669"/>
    <property type="project" value="TreeGrafter"/>
</dbReference>
<gene>
    <name evidence="10" type="ORF">B7463_g3168</name>
</gene>
<feature type="domain" description="Xylanolytic transcriptional activator regulatory" evidence="9">
    <location>
        <begin position="275"/>
        <end position="348"/>
    </location>
</feature>
<feature type="region of interest" description="Disordered" evidence="8">
    <location>
        <begin position="25"/>
        <end position="74"/>
    </location>
</feature>
<feature type="region of interest" description="Disordered" evidence="8">
    <location>
        <begin position="1"/>
        <end position="20"/>
    </location>
</feature>
<dbReference type="CDD" id="cd12148">
    <property type="entry name" value="fungal_TF_MHR"/>
    <property type="match status" value="1"/>
</dbReference>
<name>A0A3E2HIA6_SCYLI</name>
<dbReference type="GO" id="GO:0008270">
    <property type="term" value="F:zinc ion binding"/>
    <property type="evidence" value="ECO:0007669"/>
    <property type="project" value="InterPro"/>
</dbReference>
<evidence type="ECO:0000256" key="8">
    <source>
        <dbReference type="SAM" id="MobiDB-lite"/>
    </source>
</evidence>
<evidence type="ECO:0000256" key="5">
    <source>
        <dbReference type="ARBA" id="ARBA00023125"/>
    </source>
</evidence>
<keyword evidence="6" id="KW-0804">Transcription</keyword>
<dbReference type="Proteomes" id="UP000258309">
    <property type="component" value="Unassembled WGS sequence"/>
</dbReference>
<dbReference type="OMA" id="IQTWATH"/>
<dbReference type="EMBL" id="NCSJ02000040">
    <property type="protein sequence ID" value="RFU33160.1"/>
    <property type="molecule type" value="Genomic_DNA"/>
</dbReference>
<dbReference type="Pfam" id="PF04082">
    <property type="entry name" value="Fungal_trans"/>
    <property type="match status" value="1"/>
</dbReference>
<dbReference type="PANTHER" id="PTHR47782:SF12">
    <property type="entry name" value="ZN(II)2CYS6 TRANSCRIPTION FACTOR (EUROFUNG)"/>
    <property type="match status" value="1"/>
</dbReference>
<evidence type="ECO:0000256" key="7">
    <source>
        <dbReference type="ARBA" id="ARBA00023242"/>
    </source>
</evidence>
<accession>A0A3E2HIA6</accession>
<keyword evidence="11" id="KW-1185">Reference proteome</keyword>
<evidence type="ECO:0000256" key="6">
    <source>
        <dbReference type="ARBA" id="ARBA00023163"/>
    </source>
</evidence>
<dbReference type="GO" id="GO:0006351">
    <property type="term" value="P:DNA-templated transcription"/>
    <property type="evidence" value="ECO:0007669"/>
    <property type="project" value="InterPro"/>
</dbReference>
<feature type="compositionally biased region" description="Polar residues" evidence="8">
    <location>
        <begin position="31"/>
        <end position="70"/>
    </location>
</feature>
<dbReference type="GO" id="GO:0043565">
    <property type="term" value="F:sequence-specific DNA binding"/>
    <property type="evidence" value="ECO:0007669"/>
    <property type="project" value="TreeGrafter"/>
</dbReference>
<keyword evidence="3" id="KW-0862">Zinc</keyword>
<keyword evidence="2" id="KW-0479">Metal-binding</keyword>
<keyword evidence="5" id="KW-0238">DNA-binding</keyword>
<keyword evidence="4" id="KW-0805">Transcription regulation</keyword>
<reference evidence="10 11" key="1">
    <citation type="submission" date="2018-05" db="EMBL/GenBank/DDBJ databases">
        <title>Draft genome sequence of Scytalidium lignicola DSM 105466, a ubiquitous saprotrophic fungus.</title>
        <authorList>
            <person name="Buettner E."/>
            <person name="Gebauer A.M."/>
            <person name="Hofrichter M."/>
            <person name="Liers C."/>
            <person name="Kellner H."/>
        </authorList>
    </citation>
    <scope>NUCLEOTIDE SEQUENCE [LARGE SCALE GENOMIC DNA]</scope>
    <source>
        <strain evidence="10 11">DSM 105466</strain>
    </source>
</reference>
<dbReference type="GO" id="GO:0005634">
    <property type="term" value="C:nucleus"/>
    <property type="evidence" value="ECO:0007669"/>
    <property type="project" value="UniProtKB-SubCell"/>
</dbReference>
<dbReference type="GO" id="GO:0000981">
    <property type="term" value="F:DNA-binding transcription factor activity, RNA polymerase II-specific"/>
    <property type="evidence" value="ECO:0007669"/>
    <property type="project" value="TreeGrafter"/>
</dbReference>
<evidence type="ECO:0000256" key="2">
    <source>
        <dbReference type="ARBA" id="ARBA00022723"/>
    </source>
</evidence>
<sequence>MRVRGAFQKLSPHPRPSRLEQRVRDLEARLMSTSPSYPTHGIASTHTTPQPGSNSSTAEDSEIQDSQLPTSAPVDTLATGAFDQFPAENIGYFGPSSNHFLFGSLSNHFAASVRLQTRHNNQVVLPPILNRDVTSSQQPPPQEVNRNQYRLNFDPKPKVADIWELPDNDAGISLINRFFITVGSVIPCVDQSGLLAKFSERSQGNEHRSRPLWALLNIIFAHASIGLVDRDPSPFYLRTLDLLDEQTLRGSSLELVQALIFLANFQQNNQRSIASWTFHALAVKATFQLGLHSVLSYQNLTSEESEMRKRIWYAVVNQDRSLAAGLGRPSLIPSQYVRVSLPQVPDLNVSRTTSLATYSTDSMIYFNQLISLQSIKSTILDSIYDNNLGSADMPSSQELAIKRLQLMWQLFQWKESTSTFYNILSESDIHLLTTSLIDRNRFQIILSIHYHCTVILVNGPILDAFLKDLSKDIPNVASSALLLESMVPAIKDDLSATTCLQIIIEHITNHSDSFIDRNGLWWTCNYSLFTISLHLFGILMACRIQEDVFHHQQISIPEVRSLLLRSLNTLDIVGRKSLMSCKARHCLMGFLEVFDALTSQQQEAFASTNTDESRELITPGMSSFISQLNEADPLGNYFADYITQSADNFLFQYSQNVYLDGDLSMLENIDL</sequence>
<dbReference type="InterPro" id="IPR052202">
    <property type="entry name" value="Yeast_MetPath_Reg"/>
</dbReference>
<evidence type="ECO:0000259" key="9">
    <source>
        <dbReference type="SMART" id="SM00906"/>
    </source>
</evidence>
<feature type="non-terminal residue" evidence="10">
    <location>
        <position position="671"/>
    </location>
</feature>
<dbReference type="AlphaFoldDB" id="A0A3E2HIA6"/>
<dbReference type="OrthoDB" id="3364175at2759"/>
<evidence type="ECO:0000256" key="4">
    <source>
        <dbReference type="ARBA" id="ARBA00023015"/>
    </source>
</evidence>
<evidence type="ECO:0000256" key="1">
    <source>
        <dbReference type="ARBA" id="ARBA00004123"/>
    </source>
</evidence>
<dbReference type="SMART" id="SM00906">
    <property type="entry name" value="Fungal_trans"/>
    <property type="match status" value="1"/>
</dbReference>
<dbReference type="InterPro" id="IPR007219">
    <property type="entry name" value="XnlR_reg_dom"/>
</dbReference>
<protein>
    <recommendedName>
        <fullName evidence="9">Xylanolytic transcriptional activator regulatory domain-containing protein</fullName>
    </recommendedName>
</protein>
<organism evidence="10 11">
    <name type="scientific">Scytalidium lignicola</name>
    <name type="common">Hyphomycete</name>
    <dbReference type="NCBI Taxonomy" id="5539"/>
    <lineage>
        <taxon>Eukaryota</taxon>
        <taxon>Fungi</taxon>
        <taxon>Dikarya</taxon>
        <taxon>Ascomycota</taxon>
        <taxon>Pezizomycotina</taxon>
        <taxon>Leotiomycetes</taxon>
        <taxon>Leotiomycetes incertae sedis</taxon>
        <taxon>Scytalidium</taxon>
    </lineage>
</organism>
<feature type="non-terminal residue" evidence="10">
    <location>
        <position position="1"/>
    </location>
</feature>
<proteinExistence type="predicted"/>
<keyword evidence="7" id="KW-0539">Nucleus</keyword>
<comment type="caution">
    <text evidence="10">The sequence shown here is derived from an EMBL/GenBank/DDBJ whole genome shotgun (WGS) entry which is preliminary data.</text>
</comment>
<evidence type="ECO:0000313" key="10">
    <source>
        <dbReference type="EMBL" id="RFU33160.1"/>
    </source>
</evidence>
<evidence type="ECO:0000256" key="3">
    <source>
        <dbReference type="ARBA" id="ARBA00022833"/>
    </source>
</evidence>
<dbReference type="PANTHER" id="PTHR47782">
    <property type="entry name" value="ZN(II)2CYS6 TRANSCRIPTION FACTOR (EUROFUNG)-RELATED"/>
    <property type="match status" value="1"/>
</dbReference>
<evidence type="ECO:0000313" key="11">
    <source>
        <dbReference type="Proteomes" id="UP000258309"/>
    </source>
</evidence>
<comment type="subcellular location">
    <subcellularLocation>
        <location evidence="1">Nucleus</location>
    </subcellularLocation>
</comment>